<keyword evidence="2" id="KW-1185">Reference proteome</keyword>
<name>A0AAP0HE27_9MAGN</name>
<gene>
    <name evidence="1" type="ORF">Syun_031095</name>
</gene>
<proteinExistence type="predicted"/>
<organism evidence="1 2">
    <name type="scientific">Stephania yunnanensis</name>
    <dbReference type="NCBI Taxonomy" id="152371"/>
    <lineage>
        <taxon>Eukaryota</taxon>
        <taxon>Viridiplantae</taxon>
        <taxon>Streptophyta</taxon>
        <taxon>Embryophyta</taxon>
        <taxon>Tracheophyta</taxon>
        <taxon>Spermatophyta</taxon>
        <taxon>Magnoliopsida</taxon>
        <taxon>Ranunculales</taxon>
        <taxon>Menispermaceae</taxon>
        <taxon>Menispermoideae</taxon>
        <taxon>Cissampelideae</taxon>
        <taxon>Stephania</taxon>
    </lineage>
</organism>
<protein>
    <submittedName>
        <fullName evidence="1">Uncharacterized protein</fullName>
    </submittedName>
</protein>
<dbReference type="Proteomes" id="UP001420932">
    <property type="component" value="Unassembled WGS sequence"/>
</dbReference>
<comment type="caution">
    <text evidence="1">The sequence shown here is derived from an EMBL/GenBank/DDBJ whole genome shotgun (WGS) entry which is preliminary data.</text>
</comment>
<dbReference type="EMBL" id="JBBNAF010000055">
    <property type="protein sequence ID" value="KAK9081316.1"/>
    <property type="molecule type" value="Genomic_DNA"/>
</dbReference>
<dbReference type="AlphaFoldDB" id="A0AAP0HE27"/>
<evidence type="ECO:0000313" key="1">
    <source>
        <dbReference type="EMBL" id="KAK9081316.1"/>
    </source>
</evidence>
<accession>A0AAP0HE27</accession>
<sequence length="55" mass="6188">MCTSKYQKSMLNESLCPTKFVSKLKKGVMLFHSILATSLLLRSSKFPTCILSSMK</sequence>
<reference evidence="1 2" key="1">
    <citation type="submission" date="2024-01" db="EMBL/GenBank/DDBJ databases">
        <title>Genome assemblies of Stephania.</title>
        <authorList>
            <person name="Yang L."/>
        </authorList>
    </citation>
    <scope>NUCLEOTIDE SEQUENCE [LARGE SCALE GENOMIC DNA]</scope>
    <source>
        <strain evidence="1">YNDBR</strain>
        <tissue evidence="1">Leaf</tissue>
    </source>
</reference>
<evidence type="ECO:0000313" key="2">
    <source>
        <dbReference type="Proteomes" id="UP001420932"/>
    </source>
</evidence>